<keyword evidence="1" id="KW-0812">Transmembrane</keyword>
<gene>
    <name evidence="2" type="ORF">KW868_02165</name>
</gene>
<name>A0A8X8GD22_ACIGI</name>
<dbReference type="Proteomes" id="UP000887320">
    <property type="component" value="Unassembled WGS sequence"/>
</dbReference>
<evidence type="ECO:0000313" key="2">
    <source>
        <dbReference type="EMBL" id="MCF0263282.1"/>
    </source>
</evidence>
<protein>
    <submittedName>
        <fullName evidence="2">Uncharacterized protein</fullName>
    </submittedName>
</protein>
<proteinExistence type="predicted"/>
<keyword evidence="1" id="KW-0472">Membrane</keyword>
<sequence>MILNLLIILALLIFITLVVIVIKNNKSSKDTSYPHQKEMNDSQSTYWTESFKVQSDEKRKDMIDAEKIGFLKLSLKDDGLIDLKHQLNLSNIQMDVLIQEAPKSLNRLIIDFGCVYDHNGDEDVRYVPVELSTESVTLNFDQAFFCCFYLADREIYSYNISDRWSDENATLEQAYKQFTQKLAILLKQGWKNYYLPHDARYAVSCEERLLKEQQHTILPNQSILSFEQFCNCLEGELHAIDLNLYLDGIYMSVFYDDAFSVSFEINKANNLLSYKSYCPEGLDDVNEIEAYKVKAKLLRYKAEQEARQHGFEIDESYIDPI</sequence>
<reference evidence="2" key="1">
    <citation type="submission" date="2021-07" db="EMBL/GenBank/DDBJ databases">
        <authorList>
            <person name="Fernandez M."/>
            <person name="Pereira P."/>
            <person name="Torres Tejerizo G.A."/>
            <person name="Gonzalez P."/>
            <person name="Agostini E."/>
        </authorList>
    </citation>
    <scope>NUCLEOTIDE SEQUENCE</scope>
    <source>
        <strain evidence="2">SFC 500-1A</strain>
    </source>
</reference>
<accession>A0A8X8GD22</accession>
<feature type="transmembrane region" description="Helical" evidence="1">
    <location>
        <begin position="6"/>
        <end position="22"/>
    </location>
</feature>
<evidence type="ECO:0000313" key="3">
    <source>
        <dbReference type="Proteomes" id="UP000887320"/>
    </source>
</evidence>
<dbReference type="AlphaFoldDB" id="A0A8X8GD22"/>
<comment type="caution">
    <text evidence="2">The sequence shown here is derived from an EMBL/GenBank/DDBJ whole genome shotgun (WGS) entry which is preliminary data.</text>
</comment>
<dbReference type="EMBL" id="JAHWXT010000001">
    <property type="protein sequence ID" value="MCF0263282.1"/>
    <property type="molecule type" value="Genomic_DNA"/>
</dbReference>
<evidence type="ECO:0000256" key="1">
    <source>
        <dbReference type="SAM" id="Phobius"/>
    </source>
</evidence>
<organism evidence="2 3">
    <name type="scientific">Acinetobacter guillouiae</name>
    <name type="common">Acinetobacter genomosp. 11</name>
    <dbReference type="NCBI Taxonomy" id="106649"/>
    <lineage>
        <taxon>Bacteria</taxon>
        <taxon>Pseudomonadati</taxon>
        <taxon>Pseudomonadota</taxon>
        <taxon>Gammaproteobacteria</taxon>
        <taxon>Moraxellales</taxon>
        <taxon>Moraxellaceae</taxon>
        <taxon>Acinetobacter</taxon>
    </lineage>
</organism>
<dbReference type="RefSeq" id="WP_234622575.1">
    <property type="nucleotide sequence ID" value="NZ_JAHWXT010000001.1"/>
</dbReference>
<keyword evidence="1" id="KW-1133">Transmembrane helix</keyword>